<evidence type="ECO:0000313" key="3">
    <source>
        <dbReference type="Proteomes" id="UP001163283"/>
    </source>
</evidence>
<dbReference type="RefSeq" id="WP_264695703.1">
    <property type="nucleotide sequence ID" value="NZ_CP087781.1"/>
</dbReference>
<dbReference type="AlphaFoldDB" id="A0AAX3EYB6"/>
<feature type="domain" description="Bacteriophage P22 Orf201 C-terminal" evidence="1">
    <location>
        <begin position="168"/>
        <end position="207"/>
    </location>
</feature>
<dbReference type="InterPro" id="IPR018877">
    <property type="entry name" value="Phage_P22_Orf201_C"/>
</dbReference>
<sequence>MSNIVKIQNVEHLTAMIKAIVPRSFEKTFGGLSTNEVVAGFAFCVAGFSQTELNTGLAKINQMGYCPDPAVRSYMPDFMAFGNVNFKETNEVANSGFKIRNSNAGRYTVYAELNEQQATFLMTLMRNSPKVIAFKKALVQAFFYARSLLQSETMELMQQYTLLSDLKEREQAFASLCGKGLSDWKKRRDDLNTAILSVQEQMQPQLPFNSP</sequence>
<dbReference type="Pfam" id="PF10549">
    <property type="entry name" value="ORF11CD3"/>
    <property type="match status" value="1"/>
</dbReference>
<organism evidence="2 3">
    <name type="scientific">Moraxella bovis</name>
    <dbReference type="NCBI Taxonomy" id="476"/>
    <lineage>
        <taxon>Bacteria</taxon>
        <taxon>Pseudomonadati</taxon>
        <taxon>Pseudomonadota</taxon>
        <taxon>Gammaproteobacteria</taxon>
        <taxon>Moraxellales</taxon>
        <taxon>Moraxellaceae</taxon>
        <taxon>Moraxella</taxon>
    </lineage>
</organism>
<dbReference type="EMBL" id="CP087781">
    <property type="protein sequence ID" value="UZA52577.1"/>
    <property type="molecule type" value="Genomic_DNA"/>
</dbReference>
<protein>
    <recommendedName>
        <fullName evidence="1">Bacteriophage P22 Orf201 C-terminal domain-containing protein</fullName>
    </recommendedName>
</protein>
<evidence type="ECO:0000259" key="1">
    <source>
        <dbReference type="Pfam" id="PF10549"/>
    </source>
</evidence>
<proteinExistence type="predicted"/>
<evidence type="ECO:0000313" key="2">
    <source>
        <dbReference type="EMBL" id="UZA52577.1"/>
    </source>
</evidence>
<gene>
    <name evidence="2" type="ORF">LP129_05435</name>
</gene>
<reference evidence="2 3" key="1">
    <citation type="journal article" date="2022" name="BMC Microbiol.">
        <title>Whole genome sequencing of Moraxella bovis strains from North America reveals two genotypes with different genetic determinants.</title>
        <authorList>
            <person name="Wynn E.L."/>
            <person name="Hille M.M."/>
            <person name="Loy J.D."/>
            <person name="Schuller G."/>
            <person name="Kuhn K.L."/>
            <person name="Dickey A.M."/>
            <person name="Bono J.L."/>
            <person name="Clawson M.L."/>
        </authorList>
    </citation>
    <scope>NUCLEOTIDE SEQUENCE [LARGE SCALE GENOMIC DNA]</scope>
    <source>
        <strain evidence="2 3">SAM57978</strain>
    </source>
</reference>
<dbReference type="Proteomes" id="UP001163283">
    <property type="component" value="Chromosome"/>
</dbReference>
<accession>A0AAX3EYB6</accession>
<name>A0AAX3EYB6_MORBO</name>